<name>A0ABR2XAW5_9PEZI</name>
<keyword evidence="5" id="KW-0677">Repeat</keyword>
<dbReference type="PROSITE" id="PS51873">
    <property type="entry name" value="TRIAD"/>
    <property type="match status" value="1"/>
</dbReference>
<dbReference type="Pfam" id="PF01485">
    <property type="entry name" value="IBR"/>
    <property type="match status" value="1"/>
</dbReference>
<feature type="region of interest" description="Disordered" evidence="9">
    <location>
        <begin position="259"/>
        <end position="293"/>
    </location>
</feature>
<evidence type="ECO:0000256" key="2">
    <source>
        <dbReference type="ARBA" id="ARBA00012251"/>
    </source>
</evidence>
<dbReference type="EMBL" id="JARVKM010000084">
    <property type="protein sequence ID" value="KAK9770894.1"/>
    <property type="molecule type" value="Genomic_DNA"/>
</dbReference>
<evidence type="ECO:0000256" key="8">
    <source>
        <dbReference type="ARBA" id="ARBA00022833"/>
    </source>
</evidence>
<dbReference type="SMART" id="SM00647">
    <property type="entry name" value="IBR"/>
    <property type="match status" value="2"/>
</dbReference>
<comment type="caution">
    <text evidence="11">The sequence shown here is derived from an EMBL/GenBank/DDBJ whole genome shotgun (WGS) entry which is preliminary data.</text>
</comment>
<feature type="region of interest" description="Disordered" evidence="9">
    <location>
        <begin position="114"/>
        <end position="144"/>
    </location>
</feature>
<keyword evidence="3" id="KW-0808">Transferase</keyword>
<evidence type="ECO:0000256" key="1">
    <source>
        <dbReference type="ARBA" id="ARBA00001798"/>
    </source>
</evidence>
<evidence type="ECO:0000259" key="10">
    <source>
        <dbReference type="PROSITE" id="PS51873"/>
    </source>
</evidence>
<feature type="domain" description="RING-type" evidence="10">
    <location>
        <begin position="596"/>
        <end position="820"/>
    </location>
</feature>
<dbReference type="PANTHER" id="PTHR11685">
    <property type="entry name" value="RBR FAMILY RING FINGER AND IBR DOMAIN-CONTAINING"/>
    <property type="match status" value="1"/>
</dbReference>
<feature type="region of interest" description="Disordered" evidence="9">
    <location>
        <begin position="33"/>
        <end position="79"/>
    </location>
</feature>
<keyword evidence="4" id="KW-0479">Metal-binding</keyword>
<evidence type="ECO:0000256" key="5">
    <source>
        <dbReference type="ARBA" id="ARBA00022737"/>
    </source>
</evidence>
<feature type="region of interest" description="Disordered" evidence="9">
    <location>
        <begin position="164"/>
        <end position="217"/>
    </location>
</feature>
<dbReference type="EC" id="2.3.2.31" evidence="2"/>
<gene>
    <name evidence="11" type="ORF">SCAR479_12454</name>
</gene>
<feature type="compositionally biased region" description="Polar residues" evidence="9">
    <location>
        <begin position="265"/>
        <end position="281"/>
    </location>
</feature>
<evidence type="ECO:0000256" key="4">
    <source>
        <dbReference type="ARBA" id="ARBA00022723"/>
    </source>
</evidence>
<organism evidence="11 12">
    <name type="scientific">Seiridium cardinale</name>
    <dbReference type="NCBI Taxonomy" id="138064"/>
    <lineage>
        <taxon>Eukaryota</taxon>
        <taxon>Fungi</taxon>
        <taxon>Dikarya</taxon>
        <taxon>Ascomycota</taxon>
        <taxon>Pezizomycotina</taxon>
        <taxon>Sordariomycetes</taxon>
        <taxon>Xylariomycetidae</taxon>
        <taxon>Amphisphaeriales</taxon>
        <taxon>Sporocadaceae</taxon>
        <taxon>Seiridium</taxon>
    </lineage>
</organism>
<dbReference type="CDD" id="cd20335">
    <property type="entry name" value="BRcat_RBR"/>
    <property type="match status" value="1"/>
</dbReference>
<feature type="compositionally biased region" description="Basic residues" evidence="9">
    <location>
        <begin position="284"/>
        <end position="293"/>
    </location>
</feature>
<dbReference type="InterPro" id="IPR002867">
    <property type="entry name" value="IBR_dom"/>
</dbReference>
<keyword evidence="6" id="KW-0863">Zinc-finger</keyword>
<evidence type="ECO:0000256" key="6">
    <source>
        <dbReference type="ARBA" id="ARBA00022771"/>
    </source>
</evidence>
<evidence type="ECO:0000256" key="3">
    <source>
        <dbReference type="ARBA" id="ARBA00022679"/>
    </source>
</evidence>
<accession>A0ABR2XAW5</accession>
<feature type="compositionally biased region" description="Polar residues" evidence="9">
    <location>
        <begin position="167"/>
        <end position="178"/>
    </location>
</feature>
<dbReference type="InterPro" id="IPR013083">
    <property type="entry name" value="Znf_RING/FYVE/PHD"/>
</dbReference>
<reference evidence="11 12" key="1">
    <citation type="submission" date="2024-02" db="EMBL/GenBank/DDBJ databases">
        <title>First draft genome assembly of two strains of Seiridium cardinale.</title>
        <authorList>
            <person name="Emiliani G."/>
            <person name="Scali E."/>
        </authorList>
    </citation>
    <scope>NUCLEOTIDE SEQUENCE [LARGE SCALE GENOMIC DNA]</scope>
    <source>
        <strain evidence="11 12">BM-138-000479</strain>
    </source>
</reference>
<evidence type="ECO:0000313" key="11">
    <source>
        <dbReference type="EMBL" id="KAK9770894.1"/>
    </source>
</evidence>
<dbReference type="InterPro" id="IPR031127">
    <property type="entry name" value="E3_UB_ligase_RBR"/>
</dbReference>
<proteinExistence type="predicted"/>
<feature type="compositionally biased region" description="Acidic residues" evidence="9">
    <location>
        <begin position="66"/>
        <end position="77"/>
    </location>
</feature>
<keyword evidence="7" id="KW-0833">Ubl conjugation pathway</keyword>
<dbReference type="Gene3D" id="1.20.120.1750">
    <property type="match status" value="1"/>
</dbReference>
<dbReference type="InterPro" id="IPR044066">
    <property type="entry name" value="TRIAD_supradom"/>
</dbReference>
<feature type="compositionally biased region" description="Basic and acidic residues" evidence="9">
    <location>
        <begin position="128"/>
        <end position="138"/>
    </location>
</feature>
<dbReference type="Pfam" id="PF22191">
    <property type="entry name" value="IBR_1"/>
    <property type="match status" value="1"/>
</dbReference>
<dbReference type="Gene3D" id="3.30.40.10">
    <property type="entry name" value="Zinc/RING finger domain, C3HC4 (zinc finger)"/>
    <property type="match status" value="1"/>
</dbReference>
<evidence type="ECO:0000256" key="9">
    <source>
        <dbReference type="SAM" id="MobiDB-lite"/>
    </source>
</evidence>
<evidence type="ECO:0000313" key="12">
    <source>
        <dbReference type="Proteomes" id="UP001465668"/>
    </source>
</evidence>
<sequence>MAPHLTKKQPASSENGRRPNIWRFISVRRFGQRAGRDSADEDEDHVRQAGVASSFYDESDRSDPILIDDDEVPDDESVCSRYSDAHSNWEHASASREDAISFAFSELLQNDAQDPLSKNALPSNSKHGAPDDVRRPDSSRTINGSTDAVINFQGLENQFDAYFARGTPSSPFQGSQQMAIDPFSPATPSGRQRQQESITNAFTPSRKGKDVQRSPDWSTAVNPWALLEEKGLELDDREAILAENARLRAELEELTAMASKETTADSHQPNLASPARSTGSRPPSRVRRARTKKRQDVTLFETTTLRDLVLKRLFTPHVIVDGIIHDEGQPLTLDTPLTAAQIQDFTSIMNDIIVSGSHLKQPIALCAVCHLPKFKGIKALHQNSYVSEVLAQLPMVSASAFEDFDPFLGTSNCCRRYVCKTCLSAAIISGISTHWWFDLQNQETNWLKCPVPCCGRNLPLYSSDEVAQVMQRLGVHDPLPYMERYNRAFSLRSQLQELNPLPGKDELRRSKALHDRLVRHRRMRPLLEDTEDENGLGVECLPIDTPDGQGTLQIPIFKRLLRNCTPRTCLVCDETYSELNTGNLENWYKIIKGFGGEWTWRIMAFPTAEILAGCQHDHDICRSCLAQYVTTQVESQGHSVVENVTCPTPDCQHKFTHAEVRSIATPETFSLYDRYTVLNSISSQPNFRWCLREGCIAGSLYDDPSTVSTVDSNGIDTNCIECSECNFTMCYSCQSPWHADLTCAQYASQRAESFTETQTWLSQNTKPCPGEGCGVQVQKGDGCFHMTCSRCHFEFCWECMADWRGIFVPGEDGGFLRADGHREGCFFRGEEAPLPTQLMGQDLETGLRRLEQRADAVPAAG</sequence>
<comment type="catalytic activity">
    <reaction evidence="1">
        <text>[E2 ubiquitin-conjugating enzyme]-S-ubiquitinyl-L-cysteine + [acceptor protein]-L-lysine = [E2 ubiquitin-conjugating enzyme]-L-cysteine + [acceptor protein]-N(6)-ubiquitinyl-L-lysine.</text>
        <dbReference type="EC" id="2.3.2.31"/>
    </reaction>
</comment>
<protein>
    <recommendedName>
        <fullName evidence="2">RBR-type E3 ubiquitin transferase</fullName>
        <ecNumber evidence="2">2.3.2.31</ecNumber>
    </recommendedName>
</protein>
<dbReference type="SUPFAM" id="SSF57850">
    <property type="entry name" value="RING/U-box"/>
    <property type="match status" value="3"/>
</dbReference>
<evidence type="ECO:0000256" key="7">
    <source>
        <dbReference type="ARBA" id="ARBA00022786"/>
    </source>
</evidence>
<keyword evidence="8" id="KW-0862">Zinc</keyword>
<keyword evidence="12" id="KW-1185">Reference proteome</keyword>
<feature type="compositionally biased region" description="Polar residues" evidence="9">
    <location>
        <begin position="186"/>
        <end position="203"/>
    </location>
</feature>
<dbReference type="Proteomes" id="UP001465668">
    <property type="component" value="Unassembled WGS sequence"/>
</dbReference>